<organism evidence="6 7">
    <name type="scientific">Meyerozyma guilliermondii (strain ATCC 6260 / CBS 566 / DSM 6381 / JCM 1539 / NBRC 10279 / NRRL Y-324)</name>
    <name type="common">Yeast</name>
    <name type="synonym">Candida guilliermondii</name>
    <dbReference type="NCBI Taxonomy" id="294746"/>
    <lineage>
        <taxon>Eukaryota</taxon>
        <taxon>Fungi</taxon>
        <taxon>Dikarya</taxon>
        <taxon>Ascomycota</taxon>
        <taxon>Saccharomycotina</taxon>
        <taxon>Pichiomycetes</taxon>
        <taxon>Debaryomycetaceae</taxon>
        <taxon>Meyerozyma</taxon>
    </lineage>
</organism>
<dbReference type="OrthoDB" id="5402929at2759"/>
<dbReference type="AlphaFoldDB" id="A5DAJ3"/>
<dbReference type="RefSeq" id="XP_001486921.2">
    <property type="nucleotide sequence ID" value="XM_001486871.1"/>
</dbReference>
<evidence type="ECO:0000256" key="2">
    <source>
        <dbReference type="ARBA" id="ARBA00023015"/>
    </source>
</evidence>
<dbReference type="eggNOG" id="ENOG502S96D">
    <property type="taxonomic scope" value="Eukaryota"/>
</dbReference>
<reference evidence="6 7" key="1">
    <citation type="journal article" date="2009" name="Nature">
        <title>Evolution of pathogenicity and sexual reproduction in eight Candida genomes.</title>
        <authorList>
            <person name="Butler G."/>
            <person name="Rasmussen M.D."/>
            <person name="Lin M.F."/>
            <person name="Santos M.A."/>
            <person name="Sakthikumar S."/>
            <person name="Munro C.A."/>
            <person name="Rheinbay E."/>
            <person name="Grabherr M."/>
            <person name="Forche A."/>
            <person name="Reedy J.L."/>
            <person name="Agrafioti I."/>
            <person name="Arnaud M.B."/>
            <person name="Bates S."/>
            <person name="Brown A.J."/>
            <person name="Brunke S."/>
            <person name="Costanzo M.C."/>
            <person name="Fitzpatrick D.A."/>
            <person name="de Groot P.W."/>
            <person name="Harris D."/>
            <person name="Hoyer L.L."/>
            <person name="Hube B."/>
            <person name="Klis F.M."/>
            <person name="Kodira C."/>
            <person name="Lennard N."/>
            <person name="Logue M.E."/>
            <person name="Martin R."/>
            <person name="Neiman A.M."/>
            <person name="Nikolaou E."/>
            <person name="Quail M.A."/>
            <person name="Quinn J."/>
            <person name="Santos M.C."/>
            <person name="Schmitzberger F.F."/>
            <person name="Sherlock G."/>
            <person name="Shah P."/>
            <person name="Silverstein K.A."/>
            <person name="Skrzypek M.S."/>
            <person name="Soll D."/>
            <person name="Staggs R."/>
            <person name="Stansfield I."/>
            <person name="Stumpf M.P."/>
            <person name="Sudbery P.E."/>
            <person name="Srikantha T."/>
            <person name="Zeng Q."/>
            <person name="Berman J."/>
            <person name="Berriman M."/>
            <person name="Heitman J."/>
            <person name="Gow N.A."/>
            <person name="Lorenz M.C."/>
            <person name="Birren B.W."/>
            <person name="Kellis M."/>
            <person name="Cuomo C.A."/>
        </authorList>
    </citation>
    <scope>NUCLEOTIDE SEQUENCE [LARGE SCALE GENOMIC DNA]</scope>
    <source>
        <strain evidence="7">ATCC 6260 / CBS 566 / DSM 6381 / JCM 1539 / NBRC 10279 / NRRL Y-324</strain>
    </source>
</reference>
<keyword evidence="7" id="KW-1185">Reference proteome</keyword>
<feature type="domain" description="Bromodomain associated" evidence="5">
    <location>
        <begin position="2"/>
        <end position="78"/>
    </location>
</feature>
<keyword evidence="2" id="KW-0805">Transcription regulation</keyword>
<dbReference type="CDD" id="cd00076">
    <property type="entry name" value="HFD_SF"/>
    <property type="match status" value="1"/>
</dbReference>
<dbReference type="GO" id="GO:0046982">
    <property type="term" value="F:protein heterodimerization activity"/>
    <property type="evidence" value="ECO:0007669"/>
    <property type="project" value="InterPro"/>
</dbReference>
<dbReference type="SMART" id="SM00576">
    <property type="entry name" value="BTP"/>
    <property type="match status" value="1"/>
</dbReference>
<evidence type="ECO:0000256" key="4">
    <source>
        <dbReference type="ARBA" id="ARBA00023242"/>
    </source>
</evidence>
<evidence type="ECO:0000313" key="6">
    <source>
        <dbReference type="EMBL" id="EDK36200.2"/>
    </source>
</evidence>
<dbReference type="STRING" id="294746.A5DAJ3"/>
<evidence type="ECO:0000259" key="5">
    <source>
        <dbReference type="SMART" id="SM00576"/>
    </source>
</evidence>
<keyword evidence="4" id="KW-0539">Nucleus</keyword>
<evidence type="ECO:0000256" key="3">
    <source>
        <dbReference type="ARBA" id="ARBA00023163"/>
    </source>
</evidence>
<proteinExistence type="predicted"/>
<dbReference type="VEuPathDB" id="FungiDB:PGUG_00298"/>
<dbReference type="GO" id="GO:0005634">
    <property type="term" value="C:nucleus"/>
    <property type="evidence" value="ECO:0007669"/>
    <property type="project" value="UniProtKB-SubCell"/>
</dbReference>
<evidence type="ECO:0000313" key="7">
    <source>
        <dbReference type="Proteomes" id="UP000001997"/>
    </source>
</evidence>
<dbReference type="InterPro" id="IPR009072">
    <property type="entry name" value="Histone-fold"/>
</dbReference>
<dbReference type="EMBL" id="CH408155">
    <property type="protein sequence ID" value="EDK36200.2"/>
    <property type="molecule type" value="Genomic_DNA"/>
</dbReference>
<dbReference type="Proteomes" id="UP000001997">
    <property type="component" value="Unassembled WGS sequence"/>
</dbReference>
<sequence length="263" mass="30993">MDDLHHALLRISMAQILKASGFDKCKPTTLNTITDLYIHFLKLLLQNCLKYQSQRHGTRMDIRDITRAMLDVGLLKPNSFEGWLDVSDVPRYAYVQDPGSNLHKNYHPKSAQSFRDWVKYSDQFRVSRQLAEVPRELAQNLLERRKLDTSTESEQERKRRRLRERQEYYNHFNMHEDINDDDVADAMDVNVSWLEYLAEKDLKFGHDQTYANTVLERHVRSGGSDSRHSNHYLVANDDVEVPEHVQACLPYNRERIELYGIDK</sequence>
<accession>A5DAJ3</accession>
<dbReference type="Gene3D" id="1.10.20.10">
    <property type="entry name" value="Histone, subunit A"/>
    <property type="match status" value="1"/>
</dbReference>
<keyword evidence="3" id="KW-0804">Transcription</keyword>
<evidence type="ECO:0000256" key="1">
    <source>
        <dbReference type="ARBA" id="ARBA00004123"/>
    </source>
</evidence>
<protein>
    <recommendedName>
        <fullName evidence="5">Bromodomain associated domain-containing protein</fullName>
    </recommendedName>
</protein>
<dbReference type="GeneID" id="5129310"/>
<name>A5DAJ3_PICGU</name>
<dbReference type="KEGG" id="pgu:PGUG_00298"/>
<dbReference type="HOGENOM" id="CLU_095075_0_0_1"/>
<dbReference type="InterPro" id="IPR006565">
    <property type="entry name" value="BTP"/>
</dbReference>
<comment type="subcellular location">
    <subcellularLocation>
        <location evidence="1">Nucleus</location>
    </subcellularLocation>
</comment>
<dbReference type="OMA" id="MHEDIND"/>
<gene>
    <name evidence="6" type="ORF">PGUG_00298</name>
</gene>
<dbReference type="Pfam" id="PF07524">
    <property type="entry name" value="Bromo_TP"/>
    <property type="match status" value="1"/>
</dbReference>
<dbReference type="InParanoid" id="A5DAJ3"/>